<reference evidence="1" key="1">
    <citation type="submission" date="2023-04" db="EMBL/GenBank/DDBJ databases">
        <authorList>
            <consortium name="ELIXIR-Norway"/>
        </authorList>
    </citation>
    <scope>NUCLEOTIDE SEQUENCE [LARGE SCALE GENOMIC DNA]</scope>
</reference>
<organism evidence="1 2">
    <name type="scientific">Rangifer tarandus platyrhynchus</name>
    <name type="common">Svalbard reindeer</name>
    <dbReference type="NCBI Taxonomy" id="3082113"/>
    <lineage>
        <taxon>Eukaryota</taxon>
        <taxon>Metazoa</taxon>
        <taxon>Chordata</taxon>
        <taxon>Craniata</taxon>
        <taxon>Vertebrata</taxon>
        <taxon>Euteleostomi</taxon>
        <taxon>Mammalia</taxon>
        <taxon>Eutheria</taxon>
        <taxon>Laurasiatheria</taxon>
        <taxon>Artiodactyla</taxon>
        <taxon>Ruminantia</taxon>
        <taxon>Pecora</taxon>
        <taxon>Cervidae</taxon>
        <taxon>Odocoileinae</taxon>
        <taxon>Rangifer</taxon>
    </lineage>
</organism>
<dbReference type="Proteomes" id="UP001176941">
    <property type="component" value="Unassembled WGS sequence"/>
</dbReference>
<proteinExistence type="predicted"/>
<gene>
    <name evidence="1" type="ORF">MRATA1EN1_LOCUS30817</name>
</gene>
<dbReference type="EMBL" id="CATKSN020000176">
    <property type="protein sequence ID" value="CAI9149199.1"/>
    <property type="molecule type" value="Genomic_DNA"/>
</dbReference>
<name>A0ABN8XJZ8_RANTA</name>
<evidence type="ECO:0000313" key="2">
    <source>
        <dbReference type="Proteomes" id="UP001176941"/>
    </source>
</evidence>
<evidence type="ECO:0000313" key="1">
    <source>
        <dbReference type="EMBL" id="CAI9149199.1"/>
    </source>
</evidence>
<comment type="caution">
    <text evidence="1">The sequence shown here is derived from an EMBL/GenBank/DDBJ whole genome shotgun (WGS) entry which is preliminary data.</text>
</comment>
<keyword evidence="2" id="KW-1185">Reference proteome</keyword>
<accession>A0ABN8XJZ8</accession>
<protein>
    <submittedName>
        <fullName evidence="1">Uncharacterized protein</fullName>
    </submittedName>
</protein>
<sequence length="187" mass="20205">MCSTSLRVTGKCHRPLLQAAGAPDAPLAPEEAEGTLHTVVGIEALLRVPGGRVTIRAKGALRRRAALLDDAEHASTGKQCESAIRNPAPADVCNAVSRHVGARRTLRPNPHCKRGRRPKKDITHNFTILLSVPTVQPSFTLRLLVKIQWSAWRCAPAGRGRNRVAGGATSGLTVRRAAERQYEHISP</sequence>